<keyword evidence="7" id="KW-1185">Reference proteome</keyword>
<dbReference type="PANTHER" id="PTHR11085:SF4">
    <property type="entry name" value="NAD-DEPENDENT PROTEIN DEACYLASE"/>
    <property type="match status" value="1"/>
</dbReference>
<dbReference type="GO" id="GO:0070403">
    <property type="term" value="F:NAD+ binding"/>
    <property type="evidence" value="ECO:0007669"/>
    <property type="project" value="InterPro"/>
</dbReference>
<dbReference type="InterPro" id="IPR050134">
    <property type="entry name" value="NAD-dep_sirtuin_deacylases"/>
</dbReference>
<dbReference type="EMBL" id="JAPNKE010000002">
    <property type="protein sequence ID" value="MCY1006200.1"/>
    <property type="molecule type" value="Genomic_DNA"/>
</dbReference>
<proteinExistence type="predicted"/>
<dbReference type="GO" id="GO:0017136">
    <property type="term" value="F:histone deacetylase activity, NAD-dependent"/>
    <property type="evidence" value="ECO:0007669"/>
    <property type="project" value="TreeGrafter"/>
</dbReference>
<sequence>MLQDDLPAATVDAVAALLQTARRILFITGAGMSADSGLPTYRGIGGLYERKDTDEGFPIEVALSGRMLQSRPEVCWKYIAQIGAACVGARHNRGHEILAAIERAIPDTWVLTQNVDGFHRDAGSRQVIEIHGNARSIVCTRCSRRDTVSDYHALALPPMCPACGHVLRPEVVLFGEILPPEATEAYERETRLGFDLVVSIGTTSVFPYIAAPVIEAHEQGIPTVEINPGDSEVSRFVDHRIRSRAAVALQALWQRFAASRA</sequence>
<evidence type="ECO:0000256" key="2">
    <source>
        <dbReference type="ARBA" id="ARBA00022679"/>
    </source>
</evidence>
<dbReference type="AlphaFoldDB" id="A0A9X3ELX1"/>
<dbReference type="RefSeq" id="WP_267768258.1">
    <property type="nucleotide sequence ID" value="NZ_JAPNKE010000002.1"/>
</dbReference>
<dbReference type="Gene3D" id="3.40.50.1220">
    <property type="entry name" value="TPP-binding domain"/>
    <property type="match status" value="1"/>
</dbReference>
<evidence type="ECO:0000256" key="4">
    <source>
        <dbReference type="PROSITE-ProRule" id="PRU00236"/>
    </source>
</evidence>
<evidence type="ECO:0000256" key="1">
    <source>
        <dbReference type="ARBA" id="ARBA00012928"/>
    </source>
</evidence>
<accession>A0A9X3ELX1</accession>
<evidence type="ECO:0000256" key="3">
    <source>
        <dbReference type="ARBA" id="ARBA00023027"/>
    </source>
</evidence>
<name>A0A9X3ELX1_9BACT</name>
<dbReference type="GO" id="GO:0046872">
    <property type="term" value="F:metal ion binding"/>
    <property type="evidence" value="ECO:0007669"/>
    <property type="project" value="UniProtKB-KW"/>
</dbReference>
<feature type="binding site" evidence="4">
    <location>
        <position position="163"/>
    </location>
    <ligand>
        <name>Zn(2+)</name>
        <dbReference type="ChEBI" id="CHEBI:29105"/>
    </ligand>
</feature>
<feature type="binding site" evidence="4">
    <location>
        <position position="139"/>
    </location>
    <ligand>
        <name>Zn(2+)</name>
        <dbReference type="ChEBI" id="CHEBI:29105"/>
    </ligand>
</feature>
<gene>
    <name evidence="6" type="ORF">OV079_11635</name>
</gene>
<feature type="binding site" evidence="4">
    <location>
        <position position="142"/>
    </location>
    <ligand>
        <name>Zn(2+)</name>
        <dbReference type="ChEBI" id="CHEBI:29105"/>
    </ligand>
</feature>
<evidence type="ECO:0000313" key="6">
    <source>
        <dbReference type="EMBL" id="MCY1006200.1"/>
    </source>
</evidence>
<feature type="domain" description="Deacetylase sirtuin-type" evidence="5">
    <location>
        <begin position="4"/>
        <end position="261"/>
    </location>
</feature>
<comment type="caution">
    <text evidence="6">The sequence shown here is derived from an EMBL/GenBank/DDBJ whole genome shotgun (WGS) entry which is preliminary data.</text>
</comment>
<dbReference type="InterPro" id="IPR003000">
    <property type="entry name" value="Sirtuin"/>
</dbReference>
<organism evidence="6 7">
    <name type="scientific">Nannocystis pusilla</name>
    <dbReference type="NCBI Taxonomy" id="889268"/>
    <lineage>
        <taxon>Bacteria</taxon>
        <taxon>Pseudomonadati</taxon>
        <taxon>Myxococcota</taxon>
        <taxon>Polyangia</taxon>
        <taxon>Nannocystales</taxon>
        <taxon>Nannocystaceae</taxon>
        <taxon>Nannocystis</taxon>
    </lineage>
</organism>
<dbReference type="PROSITE" id="PS50305">
    <property type="entry name" value="SIRTUIN"/>
    <property type="match status" value="1"/>
</dbReference>
<dbReference type="InterPro" id="IPR029035">
    <property type="entry name" value="DHS-like_NAD/FAD-binding_dom"/>
</dbReference>
<dbReference type="Proteomes" id="UP001150924">
    <property type="component" value="Unassembled WGS sequence"/>
</dbReference>
<protein>
    <recommendedName>
        <fullName evidence="1">protein acetyllysine N-acetyltransferase</fullName>
        <ecNumber evidence="1">2.3.1.286</ecNumber>
    </recommendedName>
</protein>
<keyword evidence="3" id="KW-0520">NAD</keyword>
<dbReference type="InterPro" id="IPR026590">
    <property type="entry name" value="Ssirtuin_cat_dom"/>
</dbReference>
<keyword evidence="2 6" id="KW-0808">Transferase</keyword>
<keyword evidence="6" id="KW-0012">Acyltransferase</keyword>
<dbReference type="Pfam" id="PF02146">
    <property type="entry name" value="SIR2"/>
    <property type="match status" value="1"/>
</dbReference>
<dbReference type="NCBIfam" id="NF001753">
    <property type="entry name" value="PRK00481.1-3"/>
    <property type="match status" value="1"/>
</dbReference>
<feature type="binding site" evidence="4">
    <location>
        <position position="160"/>
    </location>
    <ligand>
        <name>Zn(2+)</name>
        <dbReference type="ChEBI" id="CHEBI:29105"/>
    </ligand>
</feature>
<dbReference type="Gene3D" id="3.30.1600.10">
    <property type="entry name" value="SIR2/SIRT2 'Small Domain"/>
    <property type="match status" value="1"/>
</dbReference>
<keyword evidence="4" id="KW-0479">Metal-binding</keyword>
<evidence type="ECO:0000313" key="7">
    <source>
        <dbReference type="Proteomes" id="UP001150924"/>
    </source>
</evidence>
<dbReference type="CDD" id="cd01407">
    <property type="entry name" value="SIR2-fam"/>
    <property type="match status" value="1"/>
</dbReference>
<keyword evidence="4" id="KW-0862">Zinc</keyword>
<feature type="active site" description="Proton acceptor" evidence="4">
    <location>
        <position position="131"/>
    </location>
</feature>
<dbReference type="InterPro" id="IPR026591">
    <property type="entry name" value="Sirtuin_cat_small_dom_sf"/>
</dbReference>
<reference evidence="6" key="1">
    <citation type="submission" date="2022-11" db="EMBL/GenBank/DDBJ databases">
        <title>Minimal conservation of predation-associated metabolite biosynthetic gene clusters underscores biosynthetic potential of Myxococcota including descriptions for ten novel species: Archangium lansinium sp. nov., Myxococcus landrumus sp. nov., Nannocystis bai.</title>
        <authorList>
            <person name="Ahearne A."/>
            <person name="Stevens C."/>
            <person name="Phillips K."/>
        </authorList>
    </citation>
    <scope>NUCLEOTIDE SEQUENCE</scope>
    <source>
        <strain evidence="6">Na p29</strain>
    </source>
</reference>
<evidence type="ECO:0000259" key="5">
    <source>
        <dbReference type="PROSITE" id="PS50305"/>
    </source>
</evidence>
<dbReference type="EC" id="2.3.1.286" evidence="1"/>
<dbReference type="PANTHER" id="PTHR11085">
    <property type="entry name" value="NAD-DEPENDENT PROTEIN DEACYLASE SIRTUIN-5, MITOCHONDRIAL-RELATED"/>
    <property type="match status" value="1"/>
</dbReference>
<dbReference type="SUPFAM" id="SSF52467">
    <property type="entry name" value="DHS-like NAD/FAD-binding domain"/>
    <property type="match status" value="1"/>
</dbReference>